<evidence type="ECO:0000256" key="3">
    <source>
        <dbReference type="PROSITE-ProRule" id="PRU00169"/>
    </source>
</evidence>
<evidence type="ECO:0000259" key="5">
    <source>
        <dbReference type="PROSITE" id="PS50110"/>
    </source>
</evidence>
<dbReference type="PANTHER" id="PTHR45339">
    <property type="entry name" value="HYBRID SIGNAL TRANSDUCTION HISTIDINE KINASE J"/>
    <property type="match status" value="1"/>
</dbReference>
<sequence length="283" mass="30802">MNTPYPIALLGFSAFERTTFESFFRLAARRQNGYQIVDDAAQAVLLIANADDAAVLQGLLAKPPAQHVLLVGASDGGSGWPRQPRPIKLMSLLTAIDQMLVPRAAAAPSALVPGFADTRPFAPTDRQPPAARPQPDDDGILVVDDSDTALRFMQNSLRRFGFKAEMVHSGEQALERLAARPYRFVFLDVVMTGMDGYQTCRAIKQRSYPDGKPPVVVLLTSRGGAIDKIKGSLAGCDAYLVKPLDESDLVGILSRYDTQIQRGFQHTDLGTSIPNPDALRKPR</sequence>
<dbReference type="CDD" id="cd17546">
    <property type="entry name" value="REC_hyHK_CKI1_RcsC-like"/>
    <property type="match status" value="1"/>
</dbReference>
<feature type="region of interest" description="Disordered" evidence="4">
    <location>
        <begin position="119"/>
        <end position="140"/>
    </location>
</feature>
<protein>
    <submittedName>
        <fullName evidence="6">Response regulator</fullName>
    </submittedName>
</protein>
<proteinExistence type="predicted"/>
<evidence type="ECO:0000256" key="2">
    <source>
        <dbReference type="ARBA" id="ARBA00023012"/>
    </source>
</evidence>
<dbReference type="PROSITE" id="PS50110">
    <property type="entry name" value="RESPONSE_REGULATORY"/>
    <property type="match status" value="1"/>
</dbReference>
<dbReference type="Pfam" id="PF00072">
    <property type="entry name" value="Response_reg"/>
    <property type="match status" value="1"/>
</dbReference>
<feature type="modified residue" description="4-aspartylphosphate" evidence="3">
    <location>
        <position position="188"/>
    </location>
</feature>
<dbReference type="Proteomes" id="UP001139447">
    <property type="component" value="Unassembled WGS sequence"/>
</dbReference>
<evidence type="ECO:0000256" key="1">
    <source>
        <dbReference type="ARBA" id="ARBA00022553"/>
    </source>
</evidence>
<evidence type="ECO:0000313" key="6">
    <source>
        <dbReference type="EMBL" id="MCJ0765467.1"/>
    </source>
</evidence>
<evidence type="ECO:0000256" key="4">
    <source>
        <dbReference type="SAM" id="MobiDB-lite"/>
    </source>
</evidence>
<accession>A0A9X1W0J2</accession>
<comment type="caution">
    <text evidence="6">The sequence shown here is derived from an EMBL/GenBank/DDBJ whole genome shotgun (WGS) entry which is preliminary data.</text>
</comment>
<dbReference type="EMBL" id="JALGBI010000003">
    <property type="protein sequence ID" value="MCJ0765467.1"/>
    <property type="molecule type" value="Genomic_DNA"/>
</dbReference>
<dbReference type="InterPro" id="IPR001789">
    <property type="entry name" value="Sig_transdc_resp-reg_receiver"/>
</dbReference>
<keyword evidence="7" id="KW-1185">Reference proteome</keyword>
<keyword evidence="2" id="KW-0902">Two-component regulatory system</keyword>
<reference evidence="6" key="1">
    <citation type="submission" date="2022-03" db="EMBL/GenBank/DDBJ databases">
        <authorList>
            <person name="Woo C.Y."/>
        </authorList>
    </citation>
    <scope>NUCLEOTIDE SEQUENCE</scope>
    <source>
        <strain evidence="6">CYS-02</strain>
    </source>
</reference>
<dbReference type="SUPFAM" id="SSF52172">
    <property type="entry name" value="CheY-like"/>
    <property type="match status" value="1"/>
</dbReference>
<name>A0A9X1W0J2_9BURK</name>
<dbReference type="RefSeq" id="WP_243308902.1">
    <property type="nucleotide sequence ID" value="NZ_JALGBI010000003.1"/>
</dbReference>
<evidence type="ECO:0000313" key="7">
    <source>
        <dbReference type="Proteomes" id="UP001139447"/>
    </source>
</evidence>
<feature type="domain" description="Response regulatory" evidence="5">
    <location>
        <begin position="139"/>
        <end position="257"/>
    </location>
</feature>
<gene>
    <name evidence="6" type="ORF">MMF98_19825</name>
</gene>
<dbReference type="GO" id="GO:0000160">
    <property type="term" value="P:phosphorelay signal transduction system"/>
    <property type="evidence" value="ECO:0007669"/>
    <property type="project" value="UniProtKB-KW"/>
</dbReference>
<keyword evidence="1 3" id="KW-0597">Phosphoprotein</keyword>
<organism evidence="6 7">
    <name type="scientific">Variovorax terrae</name>
    <dbReference type="NCBI Taxonomy" id="2923278"/>
    <lineage>
        <taxon>Bacteria</taxon>
        <taxon>Pseudomonadati</taxon>
        <taxon>Pseudomonadota</taxon>
        <taxon>Betaproteobacteria</taxon>
        <taxon>Burkholderiales</taxon>
        <taxon>Comamonadaceae</taxon>
        <taxon>Variovorax</taxon>
    </lineage>
</organism>
<dbReference type="SMART" id="SM00448">
    <property type="entry name" value="REC"/>
    <property type="match status" value="1"/>
</dbReference>
<dbReference type="Gene3D" id="3.40.50.2300">
    <property type="match status" value="1"/>
</dbReference>
<dbReference type="PANTHER" id="PTHR45339:SF1">
    <property type="entry name" value="HYBRID SIGNAL TRANSDUCTION HISTIDINE KINASE J"/>
    <property type="match status" value="1"/>
</dbReference>
<dbReference type="InterPro" id="IPR011006">
    <property type="entry name" value="CheY-like_superfamily"/>
</dbReference>
<dbReference type="AlphaFoldDB" id="A0A9X1W0J2"/>